<dbReference type="Pfam" id="PF13560">
    <property type="entry name" value="HTH_31"/>
    <property type="match status" value="1"/>
</dbReference>
<dbReference type="Gene3D" id="1.10.260.40">
    <property type="entry name" value="lambda repressor-like DNA-binding domains"/>
    <property type="match status" value="1"/>
</dbReference>
<dbReference type="Proteomes" id="UP000198415">
    <property type="component" value="Unassembled WGS sequence"/>
</dbReference>
<protein>
    <submittedName>
        <fullName evidence="2">Helix-turn-helix domain-containing protein</fullName>
    </submittedName>
</protein>
<dbReference type="EMBL" id="FZNR01000012">
    <property type="protein sequence ID" value="SNS25424.1"/>
    <property type="molecule type" value="Genomic_DNA"/>
</dbReference>
<feature type="domain" description="HTH cro/C1-type" evidence="1">
    <location>
        <begin position="15"/>
        <end position="70"/>
    </location>
</feature>
<evidence type="ECO:0000313" key="3">
    <source>
        <dbReference type="Proteomes" id="UP000198415"/>
    </source>
</evidence>
<reference evidence="2 3" key="1">
    <citation type="submission" date="2017-06" db="EMBL/GenBank/DDBJ databases">
        <authorList>
            <person name="Kim H.J."/>
            <person name="Triplett B.A."/>
        </authorList>
    </citation>
    <scope>NUCLEOTIDE SEQUENCE [LARGE SCALE GENOMIC DNA]</scope>
    <source>
        <strain evidence="2 3">DSM 43151</strain>
    </source>
</reference>
<gene>
    <name evidence="2" type="ORF">SAMN06264365_112178</name>
</gene>
<sequence length="402" mass="43045">MTPRPTADPTVGDRIRDRRLRRGWSIRYAASRAGVSHATWSRIERGLQAADNRFMLADLATALDCSPAELAGTAVPAGDRDAVAAHAAVNAVRRALVDLDLSAPGPSEGPPLAELARTVALLDTLRQACDYAGAGRLLPPLLRGLHAAVHTGTDRAEALRLLCDVTFIASSVLRNLGHPAESWLGAERCRDVAEAAEDPVLLGYAAYARACAANACGSYDRGYLLAERAVDALRPHAARPGAPEMIGSLQLNCAYASRGRKRPDDSRAWSDEAAALAGRTGETTTLGLFFGPTNVNIWRIGIETDGDDPGLAASIARDTDPAALPIGFRQVFFYTDTARALARLRDRDREAIRLLLVAERVAPQHVHTSSLVRETARALLERSRRIAGGGELRAFCGRLQVG</sequence>
<evidence type="ECO:0000313" key="2">
    <source>
        <dbReference type="EMBL" id="SNS25424.1"/>
    </source>
</evidence>
<dbReference type="SUPFAM" id="SSF47413">
    <property type="entry name" value="lambda repressor-like DNA-binding domains"/>
    <property type="match status" value="1"/>
</dbReference>
<dbReference type="OrthoDB" id="4516646at2"/>
<proteinExistence type="predicted"/>
<dbReference type="InterPro" id="IPR001387">
    <property type="entry name" value="Cro/C1-type_HTH"/>
</dbReference>
<dbReference type="RefSeq" id="WP_089296259.1">
    <property type="nucleotide sequence ID" value="NZ_BOMU01000063.1"/>
</dbReference>
<name>A0A239D0U0_9ACTN</name>
<dbReference type="InterPro" id="IPR010982">
    <property type="entry name" value="Lambda_DNA-bd_dom_sf"/>
</dbReference>
<organism evidence="2 3">
    <name type="scientific">Actinoplanes regularis</name>
    <dbReference type="NCBI Taxonomy" id="52697"/>
    <lineage>
        <taxon>Bacteria</taxon>
        <taxon>Bacillati</taxon>
        <taxon>Actinomycetota</taxon>
        <taxon>Actinomycetes</taxon>
        <taxon>Micromonosporales</taxon>
        <taxon>Micromonosporaceae</taxon>
        <taxon>Actinoplanes</taxon>
    </lineage>
</organism>
<accession>A0A239D0U0</accession>
<keyword evidence="3" id="KW-1185">Reference proteome</keyword>
<evidence type="ECO:0000259" key="1">
    <source>
        <dbReference type="PROSITE" id="PS50943"/>
    </source>
</evidence>
<dbReference type="AlphaFoldDB" id="A0A239D0U0"/>
<dbReference type="PROSITE" id="PS50943">
    <property type="entry name" value="HTH_CROC1"/>
    <property type="match status" value="1"/>
</dbReference>
<dbReference type="GO" id="GO:0003677">
    <property type="term" value="F:DNA binding"/>
    <property type="evidence" value="ECO:0007669"/>
    <property type="project" value="InterPro"/>
</dbReference>
<dbReference type="CDD" id="cd00093">
    <property type="entry name" value="HTH_XRE"/>
    <property type="match status" value="1"/>
</dbReference>
<dbReference type="SMART" id="SM00530">
    <property type="entry name" value="HTH_XRE"/>
    <property type="match status" value="1"/>
</dbReference>